<dbReference type="PANTHER" id="PTHR33603">
    <property type="entry name" value="METHYLTRANSFERASE"/>
    <property type="match status" value="1"/>
</dbReference>
<dbReference type="SUPFAM" id="SSF75217">
    <property type="entry name" value="alpha/beta knot"/>
    <property type="match status" value="1"/>
</dbReference>
<evidence type="ECO:0000313" key="9">
    <source>
        <dbReference type="Proteomes" id="UP000295184"/>
    </source>
</evidence>
<dbReference type="PANTHER" id="PTHR33603:SF1">
    <property type="entry name" value="RIBOSOMAL RNA LARGE SUBUNIT METHYLTRANSFERASE H"/>
    <property type="match status" value="1"/>
</dbReference>
<feature type="binding site" evidence="7">
    <location>
        <begin position="129"/>
        <end position="134"/>
    </location>
    <ligand>
        <name>S-adenosyl-L-methionine</name>
        <dbReference type="ChEBI" id="CHEBI:59789"/>
    </ligand>
</feature>
<dbReference type="Gene3D" id="3.40.1280.10">
    <property type="match status" value="1"/>
</dbReference>
<evidence type="ECO:0000256" key="1">
    <source>
        <dbReference type="ARBA" id="ARBA00022490"/>
    </source>
</evidence>
<keyword evidence="1 7" id="KW-0963">Cytoplasm</keyword>
<dbReference type="GeneID" id="97380372"/>
<proteinExistence type="inferred from homology"/>
<dbReference type="RefSeq" id="WP_058967146.1">
    <property type="nucleotide sequence ID" value="NZ_CABKVM010000019.1"/>
</dbReference>
<dbReference type="Pfam" id="PF02590">
    <property type="entry name" value="SPOUT_MTase"/>
    <property type="match status" value="1"/>
</dbReference>
<evidence type="ECO:0000256" key="6">
    <source>
        <dbReference type="ARBA" id="ARBA00038303"/>
    </source>
</evidence>
<feature type="binding site" evidence="7">
    <location>
        <position position="78"/>
    </location>
    <ligand>
        <name>S-adenosyl-L-methionine</name>
        <dbReference type="ChEBI" id="CHEBI:59789"/>
    </ligand>
</feature>
<comment type="function">
    <text evidence="7">Specifically methylates the pseudouridine at position 1915 (m3Psi1915) in 23S rRNA.</text>
</comment>
<dbReference type="GO" id="GO:0005737">
    <property type="term" value="C:cytoplasm"/>
    <property type="evidence" value="ECO:0007669"/>
    <property type="project" value="UniProtKB-SubCell"/>
</dbReference>
<dbReference type="OrthoDB" id="9806643at2"/>
<dbReference type="NCBIfam" id="NF000985">
    <property type="entry name" value="PRK00103.1-3"/>
    <property type="match status" value="1"/>
</dbReference>
<comment type="caution">
    <text evidence="8">The sequence shown here is derived from an EMBL/GenBank/DDBJ whole genome shotgun (WGS) entry which is preliminary data.</text>
</comment>
<comment type="subunit">
    <text evidence="7">Homodimer.</text>
</comment>
<evidence type="ECO:0000256" key="5">
    <source>
        <dbReference type="ARBA" id="ARBA00022691"/>
    </source>
</evidence>
<keyword evidence="3 7" id="KW-0489">Methyltransferase</keyword>
<comment type="subcellular location">
    <subcellularLocation>
        <location evidence="7">Cytoplasm</location>
    </subcellularLocation>
</comment>
<evidence type="ECO:0000256" key="7">
    <source>
        <dbReference type="HAMAP-Rule" id="MF_00658"/>
    </source>
</evidence>
<dbReference type="InterPro" id="IPR029028">
    <property type="entry name" value="Alpha/beta_knot_MTases"/>
</dbReference>
<evidence type="ECO:0000313" key="8">
    <source>
        <dbReference type="EMBL" id="TCL55554.1"/>
    </source>
</evidence>
<dbReference type="PIRSF" id="PIRSF004505">
    <property type="entry name" value="MT_bac"/>
    <property type="match status" value="1"/>
</dbReference>
<comment type="catalytic activity">
    <reaction evidence="7">
        <text>pseudouridine(1915) in 23S rRNA + S-adenosyl-L-methionine = N(3)-methylpseudouridine(1915) in 23S rRNA + S-adenosyl-L-homocysteine + H(+)</text>
        <dbReference type="Rhea" id="RHEA:42752"/>
        <dbReference type="Rhea" id="RHEA-COMP:10221"/>
        <dbReference type="Rhea" id="RHEA-COMP:10222"/>
        <dbReference type="ChEBI" id="CHEBI:15378"/>
        <dbReference type="ChEBI" id="CHEBI:57856"/>
        <dbReference type="ChEBI" id="CHEBI:59789"/>
        <dbReference type="ChEBI" id="CHEBI:65314"/>
        <dbReference type="ChEBI" id="CHEBI:74486"/>
        <dbReference type="EC" id="2.1.1.177"/>
    </reaction>
</comment>
<evidence type="ECO:0000256" key="4">
    <source>
        <dbReference type="ARBA" id="ARBA00022679"/>
    </source>
</evidence>
<comment type="similarity">
    <text evidence="6 7">Belongs to the RNA methyltransferase RlmH family.</text>
</comment>
<dbReference type="EC" id="2.1.1.177" evidence="7"/>
<protein>
    <recommendedName>
        <fullName evidence="7">Ribosomal RNA large subunit methyltransferase H</fullName>
        <ecNumber evidence="7">2.1.1.177</ecNumber>
    </recommendedName>
    <alternativeName>
        <fullName evidence="7">23S rRNA (pseudouridine1915-N3)-methyltransferase</fullName>
    </alternativeName>
    <alternativeName>
        <fullName evidence="7">23S rRNA m3Psi1915 methyltransferase</fullName>
    </alternativeName>
    <alternativeName>
        <fullName evidence="7">rRNA (pseudouridine-N3-)-methyltransferase RlmH</fullName>
    </alternativeName>
</protein>
<dbReference type="CDD" id="cd18081">
    <property type="entry name" value="RlmH-like"/>
    <property type="match status" value="1"/>
</dbReference>
<gene>
    <name evidence="7" type="primary">rlmH</name>
    <name evidence="8" type="ORF">EDD77_11669</name>
</gene>
<evidence type="ECO:0000256" key="2">
    <source>
        <dbReference type="ARBA" id="ARBA00022552"/>
    </source>
</evidence>
<dbReference type="EMBL" id="SLUM01000016">
    <property type="protein sequence ID" value="TCL55554.1"/>
    <property type="molecule type" value="Genomic_DNA"/>
</dbReference>
<dbReference type="Proteomes" id="UP000295184">
    <property type="component" value="Unassembled WGS sequence"/>
</dbReference>
<keyword evidence="4 7" id="KW-0808">Transferase</keyword>
<accession>A0A4R1QWK8</accession>
<dbReference type="AlphaFoldDB" id="A0A4R1QWK8"/>
<reference evidence="8 9" key="1">
    <citation type="submission" date="2019-03" db="EMBL/GenBank/DDBJ databases">
        <title>Genomic Encyclopedia of Type Strains, Phase IV (KMG-IV): sequencing the most valuable type-strain genomes for metagenomic binning, comparative biology and taxonomic classification.</title>
        <authorList>
            <person name="Goeker M."/>
        </authorList>
    </citation>
    <scope>NUCLEOTIDE SEQUENCE [LARGE SCALE GENOMIC DNA]</scope>
    <source>
        <strain evidence="8 9">DSM 100451</strain>
    </source>
</reference>
<keyword evidence="2 7" id="KW-0698">rRNA processing</keyword>
<dbReference type="GO" id="GO:0070038">
    <property type="term" value="F:rRNA (pseudouridine-N3-)-methyltransferase activity"/>
    <property type="evidence" value="ECO:0007669"/>
    <property type="project" value="UniProtKB-UniRule"/>
</dbReference>
<evidence type="ECO:0000256" key="3">
    <source>
        <dbReference type="ARBA" id="ARBA00022603"/>
    </source>
</evidence>
<dbReference type="InterPro" id="IPR003742">
    <property type="entry name" value="RlmH-like"/>
</dbReference>
<name>A0A4R1QWK8_9FIRM</name>
<sequence length="161" mass="17440">MQKIDLICIGKLNASYFAAGVAEYQKRLGAFCEFRIIELPEETISEKNASQAVIDKALEKEGRAILANLRKGAALVALCVEGKLISSEELAAAIADRAMSGAGDMTFVIGSSHGLAPMVKQAAAMKISLGRITLPHQLARLVLTEQLYRAFAINNHIKYHK</sequence>
<dbReference type="HAMAP" id="MF_00658">
    <property type="entry name" value="23SrRNA_methyltr_H"/>
    <property type="match status" value="1"/>
</dbReference>
<keyword evidence="5 7" id="KW-0949">S-adenosyl-L-methionine</keyword>
<dbReference type="InterPro" id="IPR029026">
    <property type="entry name" value="tRNA_m1G_MTases_N"/>
</dbReference>
<feature type="binding site" evidence="7">
    <location>
        <position position="110"/>
    </location>
    <ligand>
        <name>S-adenosyl-L-methionine</name>
        <dbReference type="ChEBI" id="CHEBI:59789"/>
    </ligand>
</feature>
<organism evidence="8 9">
    <name type="scientific">Allofournierella massiliensis</name>
    <dbReference type="NCBI Taxonomy" id="1650663"/>
    <lineage>
        <taxon>Bacteria</taxon>
        <taxon>Bacillati</taxon>
        <taxon>Bacillota</taxon>
        <taxon>Clostridia</taxon>
        <taxon>Eubacteriales</taxon>
        <taxon>Oscillospiraceae</taxon>
        <taxon>Allofournierella</taxon>
    </lineage>
</organism>
<dbReference type="STRING" id="1650663.GCA_001486665_03560"/>